<dbReference type="EMBL" id="JYLF01000006">
    <property type="protein sequence ID" value="KMN12802.1"/>
    <property type="molecule type" value="Genomic_DNA"/>
</dbReference>
<evidence type="ECO:0000256" key="3">
    <source>
        <dbReference type="ARBA" id="ARBA00022989"/>
    </source>
</evidence>
<feature type="transmembrane region" description="Helical" evidence="5">
    <location>
        <begin position="159"/>
        <end position="178"/>
    </location>
</feature>
<organism evidence="7 8">
    <name type="scientific">Pseudomonas weihenstephanensis</name>
    <dbReference type="NCBI Taxonomy" id="1608994"/>
    <lineage>
        <taxon>Bacteria</taxon>
        <taxon>Pseudomonadati</taxon>
        <taxon>Pseudomonadota</taxon>
        <taxon>Gammaproteobacteria</taxon>
        <taxon>Pseudomonadales</taxon>
        <taxon>Pseudomonadaceae</taxon>
        <taxon>Pseudomonas</taxon>
    </lineage>
</organism>
<dbReference type="PANTHER" id="PTHR37422:SF23">
    <property type="entry name" value="TEICHURONIC ACID BIOSYNTHESIS PROTEIN TUAE"/>
    <property type="match status" value="1"/>
</dbReference>
<dbReference type="GO" id="GO:0016020">
    <property type="term" value="C:membrane"/>
    <property type="evidence" value="ECO:0007669"/>
    <property type="project" value="UniProtKB-SubCell"/>
</dbReference>
<evidence type="ECO:0000313" key="7">
    <source>
        <dbReference type="EMBL" id="KMN12802.1"/>
    </source>
</evidence>
<dbReference type="AlphaFoldDB" id="A0A0J6M0F6"/>
<feature type="transmembrane region" description="Helical" evidence="5">
    <location>
        <begin position="12"/>
        <end position="38"/>
    </location>
</feature>
<feature type="transmembrane region" description="Helical" evidence="5">
    <location>
        <begin position="45"/>
        <end position="62"/>
    </location>
</feature>
<dbReference type="STRING" id="1608994.TU86_15125"/>
<evidence type="ECO:0000256" key="4">
    <source>
        <dbReference type="ARBA" id="ARBA00023136"/>
    </source>
</evidence>
<feature type="transmembrane region" description="Helical" evidence="5">
    <location>
        <begin position="400"/>
        <end position="420"/>
    </location>
</feature>
<dbReference type="Proteomes" id="UP000036325">
    <property type="component" value="Unassembled WGS sequence"/>
</dbReference>
<feature type="domain" description="O-antigen ligase-related" evidence="6">
    <location>
        <begin position="252"/>
        <end position="381"/>
    </location>
</feature>
<feature type="transmembrane region" description="Helical" evidence="5">
    <location>
        <begin position="184"/>
        <end position="202"/>
    </location>
</feature>
<dbReference type="OrthoDB" id="7026333at2"/>
<feature type="transmembrane region" description="Helical" evidence="5">
    <location>
        <begin position="368"/>
        <end position="388"/>
    </location>
</feature>
<sequence>MPLALPLAVLFSLLFGLMVWVLPPLSVIVLMVGVAGVVTVLRHPLWGLLLFGVLATFLPYTTINIGFRTTVSELLILLVWGSVLVQKMLNHLGPAPKLMRTERWVLALMLFSALPFIVGQLMVTAEGNGPVNWVRWLLNLSVLFLVPRLLDTPKAREQMVIALLLGTLFLLLLSIPVYVRDRSASGITSILGHLGYGGVSMLDDRLQSFTTRMSSPWMHPNVTGGAMALLVPLALCFGVTRRGWPKALGISVAVLGILALAMTGSRGALISMLVVLVWCAAKRVPYTGRMLFAGVAAMFVLLLVYPPLQDRLADIFSTSDSGSTSVRLDEYRAFPRAIATFPLGIGFKVEAGVAGTGLLGISNLFLNFMYKTGLPGMLLFIGVVVSWWRAVRPQQSTLVLSADNAIWFGTTVGILAALVSGLFDHYFSFTQVLIALFWLMLGLSLHEAKRLKHNASTPLSGVRP</sequence>
<keyword evidence="3 5" id="KW-1133">Transmembrane helix</keyword>
<name>A0A0J6M0F6_9PSED</name>
<evidence type="ECO:0000256" key="2">
    <source>
        <dbReference type="ARBA" id="ARBA00022692"/>
    </source>
</evidence>
<dbReference type="PANTHER" id="PTHR37422">
    <property type="entry name" value="TEICHURONIC ACID BIOSYNTHESIS PROTEIN TUAE"/>
    <property type="match status" value="1"/>
</dbReference>
<feature type="transmembrane region" description="Helical" evidence="5">
    <location>
        <begin position="252"/>
        <end position="278"/>
    </location>
</feature>
<keyword evidence="2 5" id="KW-0812">Transmembrane</keyword>
<evidence type="ECO:0000256" key="1">
    <source>
        <dbReference type="ARBA" id="ARBA00004141"/>
    </source>
</evidence>
<dbReference type="Pfam" id="PF04932">
    <property type="entry name" value="Wzy_C"/>
    <property type="match status" value="1"/>
</dbReference>
<comment type="subcellular location">
    <subcellularLocation>
        <location evidence="1">Membrane</location>
        <topology evidence="1">Multi-pass membrane protein</topology>
    </subcellularLocation>
</comment>
<feature type="transmembrane region" description="Helical" evidence="5">
    <location>
        <begin position="426"/>
        <end position="445"/>
    </location>
</feature>
<dbReference type="InterPro" id="IPR007016">
    <property type="entry name" value="O-antigen_ligase-rel_domated"/>
</dbReference>
<reference evidence="7 8" key="1">
    <citation type="submission" date="2015-02" db="EMBL/GenBank/DDBJ databases">
        <title>Pseudomonas helleri sp. nov. and Pseudomonas weihenstephanensis sp. nov., isolated from raw cows milk.</title>
        <authorList>
            <person name="von Neubeck M."/>
            <person name="Huptas C."/>
            <person name="Wenning M."/>
            <person name="Scherer S."/>
        </authorList>
    </citation>
    <scope>NUCLEOTIDE SEQUENCE [LARGE SCALE GENOMIC DNA]</scope>
    <source>
        <strain evidence="7 8">DSM 29166</strain>
    </source>
</reference>
<dbReference type="InterPro" id="IPR051533">
    <property type="entry name" value="WaaL-like"/>
</dbReference>
<gene>
    <name evidence="7" type="ORF">TU86_15125</name>
</gene>
<dbReference type="PATRIC" id="fig|1608994.3.peg.3697"/>
<evidence type="ECO:0000313" key="8">
    <source>
        <dbReference type="Proteomes" id="UP000036325"/>
    </source>
</evidence>
<evidence type="ECO:0000256" key="5">
    <source>
        <dbReference type="SAM" id="Phobius"/>
    </source>
</evidence>
<dbReference type="RefSeq" id="WP_048365137.1">
    <property type="nucleotide sequence ID" value="NZ_JAAEBV010000001.1"/>
</dbReference>
<accession>A0A0J6M0F6</accession>
<protein>
    <submittedName>
        <fullName evidence="7">Membrane protein</fullName>
    </submittedName>
</protein>
<keyword evidence="4 5" id="KW-0472">Membrane</keyword>
<accession>A0A0J6IL36</accession>
<feature type="transmembrane region" description="Helical" evidence="5">
    <location>
        <begin position="104"/>
        <end position="121"/>
    </location>
</feature>
<proteinExistence type="predicted"/>
<evidence type="ECO:0000259" key="6">
    <source>
        <dbReference type="Pfam" id="PF04932"/>
    </source>
</evidence>
<feature type="transmembrane region" description="Helical" evidence="5">
    <location>
        <begin position="222"/>
        <end position="240"/>
    </location>
</feature>
<feature type="transmembrane region" description="Helical" evidence="5">
    <location>
        <begin position="290"/>
        <end position="308"/>
    </location>
</feature>
<comment type="caution">
    <text evidence="7">The sequence shown here is derived from an EMBL/GenBank/DDBJ whole genome shotgun (WGS) entry which is preliminary data.</text>
</comment>